<accession>A0A2I0UYZ9</accession>
<dbReference type="Proteomes" id="UP000234956">
    <property type="component" value="Unassembled WGS sequence"/>
</dbReference>
<feature type="transmembrane region" description="Helical" evidence="1">
    <location>
        <begin position="88"/>
        <end position="107"/>
    </location>
</feature>
<feature type="transmembrane region" description="Helical" evidence="1">
    <location>
        <begin position="54"/>
        <end position="76"/>
    </location>
</feature>
<keyword evidence="1" id="KW-0812">Transmembrane</keyword>
<feature type="transmembrane region" description="Helical" evidence="1">
    <location>
        <begin position="128"/>
        <end position="148"/>
    </location>
</feature>
<feature type="transmembrane region" description="Helical" evidence="1">
    <location>
        <begin position="20"/>
        <end position="42"/>
    </location>
</feature>
<evidence type="ECO:0000313" key="2">
    <source>
        <dbReference type="EMBL" id="PKU51229.1"/>
    </source>
</evidence>
<evidence type="ECO:0000313" key="3">
    <source>
        <dbReference type="Proteomes" id="UP000234956"/>
    </source>
</evidence>
<evidence type="ECO:0000256" key="1">
    <source>
        <dbReference type="SAM" id="Phobius"/>
    </source>
</evidence>
<sequence length="149" mass="16855">MEHIYQPSILNENEERTRSYVVNNLFFVAFFGGIFAIVVLGMQNAKWLKLEKKYIRILTILSGLLIIGKLIMVYAIGQGILAIDENHIKIFGRIIAVAGYFIFFAFLNKPYKDHLAVGGQTESLWKPGFLACMIAGFIEYLAMAFLLAL</sequence>
<dbReference type="AlphaFoldDB" id="A0A2I0UYZ9"/>
<keyword evidence="1" id="KW-0472">Membrane</keyword>
<organism evidence="2 3">
    <name type="scientific">Lysinibacillus fusiformis</name>
    <dbReference type="NCBI Taxonomy" id="28031"/>
    <lineage>
        <taxon>Bacteria</taxon>
        <taxon>Bacillati</taxon>
        <taxon>Bacillota</taxon>
        <taxon>Bacilli</taxon>
        <taxon>Bacillales</taxon>
        <taxon>Bacillaceae</taxon>
        <taxon>Lysinibacillus</taxon>
    </lineage>
</organism>
<proteinExistence type="predicted"/>
<name>A0A2I0UYZ9_9BACI</name>
<keyword evidence="1" id="KW-1133">Transmembrane helix</keyword>
<protein>
    <submittedName>
        <fullName evidence="2">Uncharacterized protein</fullName>
    </submittedName>
</protein>
<gene>
    <name evidence="2" type="ORF">CRI88_10890</name>
</gene>
<dbReference type="EMBL" id="PDFK01000003">
    <property type="protein sequence ID" value="PKU51229.1"/>
    <property type="molecule type" value="Genomic_DNA"/>
</dbReference>
<comment type="caution">
    <text evidence="2">The sequence shown here is derived from an EMBL/GenBank/DDBJ whole genome shotgun (WGS) entry which is preliminary data.</text>
</comment>
<reference evidence="2 3" key="1">
    <citation type="submission" date="2017-10" db="EMBL/GenBank/DDBJ databases">
        <title>Draft genome of Lysinibacillus fusiformis strain Juneja, a laboratory-derived pathogen of Drosophila melanogaster.</title>
        <authorList>
            <person name="Smith B.R."/>
            <person name="Unckless R.L."/>
        </authorList>
    </citation>
    <scope>NUCLEOTIDE SEQUENCE [LARGE SCALE GENOMIC DNA]</scope>
    <source>
        <strain evidence="2 3">Juneja</strain>
    </source>
</reference>
<dbReference type="RefSeq" id="WP_101966611.1">
    <property type="nucleotide sequence ID" value="NZ_PDFK01000003.1"/>
</dbReference>